<evidence type="ECO:0000313" key="2">
    <source>
        <dbReference type="Proteomes" id="UP000263517"/>
    </source>
</evidence>
<comment type="caution">
    <text evidence="1">The sequence shown here is derived from an EMBL/GenBank/DDBJ whole genome shotgun (WGS) entry which is preliminary data.</text>
</comment>
<proteinExistence type="predicted"/>
<sequence length="67" mass="7615">MDSDGLLIKTYNPAGCTIREILFERESYFFDEKSVDFLPNAVVLSGWLSNEKSKVGRVALKFIPEND</sequence>
<protein>
    <submittedName>
        <fullName evidence="1">Uncharacterized protein</fullName>
    </submittedName>
</protein>
<dbReference type="EMBL" id="DNAN01000588">
    <property type="protein sequence ID" value="HAW77375.1"/>
    <property type="molecule type" value="Genomic_DNA"/>
</dbReference>
<name>A0A350P7V8_9ALTE</name>
<dbReference type="AlphaFoldDB" id="A0A350P7V8"/>
<reference evidence="1 2" key="1">
    <citation type="journal article" date="2018" name="Nat. Biotechnol.">
        <title>A standardized bacterial taxonomy based on genome phylogeny substantially revises the tree of life.</title>
        <authorList>
            <person name="Parks D.H."/>
            <person name="Chuvochina M."/>
            <person name="Waite D.W."/>
            <person name="Rinke C."/>
            <person name="Skarshewski A."/>
            <person name="Chaumeil P.A."/>
            <person name="Hugenholtz P."/>
        </authorList>
    </citation>
    <scope>NUCLEOTIDE SEQUENCE [LARGE SCALE GENOMIC DNA]</scope>
    <source>
        <strain evidence="1">UBA11978</strain>
    </source>
</reference>
<evidence type="ECO:0000313" key="1">
    <source>
        <dbReference type="EMBL" id="HAW77375.1"/>
    </source>
</evidence>
<dbReference type="Proteomes" id="UP000263517">
    <property type="component" value="Unassembled WGS sequence"/>
</dbReference>
<gene>
    <name evidence="1" type="ORF">DCW74_16785</name>
</gene>
<accession>A0A350P7V8</accession>
<organism evidence="1 2">
    <name type="scientific">Alteromonas australica</name>
    <dbReference type="NCBI Taxonomy" id="589873"/>
    <lineage>
        <taxon>Bacteria</taxon>
        <taxon>Pseudomonadati</taxon>
        <taxon>Pseudomonadota</taxon>
        <taxon>Gammaproteobacteria</taxon>
        <taxon>Alteromonadales</taxon>
        <taxon>Alteromonadaceae</taxon>
        <taxon>Alteromonas/Salinimonas group</taxon>
        <taxon>Alteromonas</taxon>
    </lineage>
</organism>